<evidence type="ECO:0000313" key="2">
    <source>
        <dbReference type="Proteomes" id="UP000886885"/>
    </source>
</evidence>
<accession>A0A8X8AAH9</accession>
<dbReference type="EMBL" id="JAAWWB010000006">
    <property type="protein sequence ID" value="KAG6780813.1"/>
    <property type="molecule type" value="Genomic_DNA"/>
</dbReference>
<evidence type="ECO:0000313" key="1">
    <source>
        <dbReference type="EMBL" id="KAG6780813.1"/>
    </source>
</evidence>
<dbReference type="Proteomes" id="UP000886885">
    <property type="component" value="Chromosome 3D"/>
</dbReference>
<gene>
    <name evidence="1" type="ORF">POTOM_013691</name>
</gene>
<organism evidence="1 2">
    <name type="scientific">Populus tomentosa</name>
    <name type="common">Chinese white poplar</name>
    <dbReference type="NCBI Taxonomy" id="118781"/>
    <lineage>
        <taxon>Eukaryota</taxon>
        <taxon>Viridiplantae</taxon>
        <taxon>Streptophyta</taxon>
        <taxon>Embryophyta</taxon>
        <taxon>Tracheophyta</taxon>
        <taxon>Spermatophyta</taxon>
        <taxon>Magnoliopsida</taxon>
        <taxon>eudicotyledons</taxon>
        <taxon>Gunneridae</taxon>
        <taxon>Pentapetalae</taxon>
        <taxon>rosids</taxon>
        <taxon>fabids</taxon>
        <taxon>Malpighiales</taxon>
        <taxon>Salicaceae</taxon>
        <taxon>Saliceae</taxon>
        <taxon>Populus</taxon>
    </lineage>
</organism>
<dbReference type="AlphaFoldDB" id="A0A8X8AAH9"/>
<reference evidence="1" key="1">
    <citation type="journal article" date="2020" name="bioRxiv">
        <title>Hybrid origin of Populus tomentosa Carr. identified through genome sequencing and phylogenomic analysis.</title>
        <authorList>
            <person name="An X."/>
            <person name="Gao K."/>
            <person name="Chen Z."/>
            <person name="Li J."/>
            <person name="Yang X."/>
            <person name="Yang X."/>
            <person name="Zhou J."/>
            <person name="Guo T."/>
            <person name="Zhao T."/>
            <person name="Huang S."/>
            <person name="Miao D."/>
            <person name="Khan W.U."/>
            <person name="Rao P."/>
            <person name="Ye M."/>
            <person name="Lei B."/>
            <person name="Liao W."/>
            <person name="Wang J."/>
            <person name="Ji L."/>
            <person name="Li Y."/>
            <person name="Guo B."/>
            <person name="Mustafa N.S."/>
            <person name="Li S."/>
            <person name="Yun Q."/>
            <person name="Keller S.R."/>
            <person name="Mao J."/>
            <person name="Zhang R."/>
            <person name="Strauss S.H."/>
        </authorList>
    </citation>
    <scope>NUCLEOTIDE SEQUENCE</scope>
    <source>
        <strain evidence="1">GM15</strain>
        <tissue evidence="1">Leaf</tissue>
    </source>
</reference>
<protein>
    <submittedName>
        <fullName evidence="1">Uncharacterized protein</fullName>
    </submittedName>
</protein>
<proteinExistence type="predicted"/>
<comment type="caution">
    <text evidence="1">The sequence shown here is derived from an EMBL/GenBank/DDBJ whole genome shotgun (WGS) entry which is preliminary data.</text>
</comment>
<sequence>MAPLHWRSGSLFKCSLEDRKEICNDSDCLPLAESALKHSIKDNYRAPLFRPIDLPPSTSGLPAVANVARAHAFPSAVSASCKHRSSSKQLQLQTQQPLQSTYQSYYTQTTHEKQGLLYPNHLQWSMLGTSSAGEDYLPASLPSIPLLEQLQLVSSVHGRGSFHRADIVFWYSNAEVNHLCLEDSVMLAVCNENGVRGCIYLLLRLFSPIHWLFGSAT</sequence>
<keyword evidence="2" id="KW-1185">Reference proteome</keyword>
<name>A0A8X8AAH9_POPTO</name>